<dbReference type="Proteomes" id="UP000694412">
    <property type="component" value="Chromosome 2"/>
</dbReference>
<dbReference type="GeneTree" id="ENSGT01150000286951"/>
<feature type="domain" description="MCMDC2 N-terminal" evidence="2">
    <location>
        <begin position="2"/>
        <end position="39"/>
    </location>
</feature>
<dbReference type="GO" id="GO:0005524">
    <property type="term" value="F:ATP binding"/>
    <property type="evidence" value="ECO:0007669"/>
    <property type="project" value="InterPro"/>
</dbReference>
<keyword evidence="4" id="KW-1185">Reference proteome</keyword>
<dbReference type="PANTHER" id="PTHR11630:SF75">
    <property type="entry name" value="MINICHROMOSOME MAINTENANCE DOMAIN-CONTAINING PROTEIN 2"/>
    <property type="match status" value="1"/>
</dbReference>
<proteinExistence type="predicted"/>
<name>A0A8C2THT0_COTJA</name>
<dbReference type="InterPro" id="IPR058769">
    <property type="entry name" value="MCMDC2_N"/>
</dbReference>
<dbReference type="InterPro" id="IPR031327">
    <property type="entry name" value="MCM"/>
</dbReference>
<evidence type="ECO:0000259" key="1">
    <source>
        <dbReference type="Pfam" id="PF17855"/>
    </source>
</evidence>
<dbReference type="GO" id="GO:0003677">
    <property type="term" value="F:DNA binding"/>
    <property type="evidence" value="ECO:0007669"/>
    <property type="project" value="InterPro"/>
</dbReference>
<protein>
    <submittedName>
        <fullName evidence="3">Minichromosome maintenance domain containing 2</fullName>
    </submittedName>
</protein>
<reference evidence="3" key="3">
    <citation type="submission" date="2025-09" db="UniProtKB">
        <authorList>
            <consortium name="Ensembl"/>
        </authorList>
    </citation>
    <scope>IDENTIFICATION</scope>
</reference>
<dbReference type="PANTHER" id="PTHR11630">
    <property type="entry name" value="DNA REPLICATION LICENSING FACTOR MCM FAMILY MEMBER"/>
    <property type="match status" value="1"/>
</dbReference>
<feature type="domain" description="MCM AAA-lid" evidence="1">
    <location>
        <begin position="417"/>
        <end position="497"/>
    </location>
</feature>
<dbReference type="Ensembl" id="ENSCJPT00005019874.1">
    <property type="protein sequence ID" value="ENSCJPP00005013874.1"/>
    <property type="gene ID" value="ENSCJPG00005011669.1"/>
</dbReference>
<dbReference type="InterPro" id="IPR041562">
    <property type="entry name" value="MCM_lid"/>
</dbReference>
<dbReference type="GO" id="GO:0000727">
    <property type="term" value="P:double-strand break repair via break-induced replication"/>
    <property type="evidence" value="ECO:0007669"/>
    <property type="project" value="TreeGrafter"/>
</dbReference>
<gene>
    <name evidence="3" type="primary">MCMDC2</name>
</gene>
<organism evidence="3 4">
    <name type="scientific">Coturnix japonica</name>
    <name type="common">Japanese quail</name>
    <name type="synonym">Coturnix coturnix japonica</name>
    <dbReference type="NCBI Taxonomy" id="93934"/>
    <lineage>
        <taxon>Eukaryota</taxon>
        <taxon>Metazoa</taxon>
        <taxon>Chordata</taxon>
        <taxon>Craniata</taxon>
        <taxon>Vertebrata</taxon>
        <taxon>Euteleostomi</taxon>
        <taxon>Archelosauria</taxon>
        <taxon>Archosauria</taxon>
        <taxon>Dinosauria</taxon>
        <taxon>Saurischia</taxon>
        <taxon>Theropoda</taxon>
        <taxon>Coelurosauria</taxon>
        <taxon>Aves</taxon>
        <taxon>Neognathae</taxon>
        <taxon>Galloanserae</taxon>
        <taxon>Galliformes</taxon>
        <taxon>Phasianidae</taxon>
        <taxon>Perdicinae</taxon>
        <taxon>Coturnix</taxon>
    </lineage>
</organism>
<dbReference type="Gene3D" id="3.40.50.300">
    <property type="entry name" value="P-loop containing nucleotide triphosphate hydrolases"/>
    <property type="match status" value="2"/>
</dbReference>
<evidence type="ECO:0000259" key="2">
    <source>
        <dbReference type="Pfam" id="PF26063"/>
    </source>
</evidence>
<dbReference type="InterPro" id="IPR027417">
    <property type="entry name" value="P-loop_NTPase"/>
</dbReference>
<sequence>MKAAGIFQSVCFVAIKTLSLIEQLQTEAQISILLKPTHLPPLPSYVLSLSAFPFNYTSKRFYTSEGIAIAMGTVTKYTQGARFLCTGETCPYSEGFNYIRVHVPGATESATVRNDFACSLCSSPLQEDMKFRVLGDKQIVEMIDAKVLHALKGYSDHKAHFRIQAFTVFLRDELANRMTIGNHYKIIGIPACVQNGPQATACIEASSVQLCKTNGPSFIGENFKYLLSLTSGSCWRFTALLANIFASQVVPPGTYNTLKLAILLSLVQTTCEIENADYLDLLVVTSDSLIADRLLNYSLCLLPRGIRHPASSDIFPSVSKDKHGTGSASIQACSALLAQGGICYIGDLSSYKKDKLELLQSVLESRTTTLFIPGKKYGEEADQQVTISVQTNFWSYVDVASSPKKHIARDSFLIGQMFILFAKNLHVQLSSEAENLIQGYYLASRRVRRDSAHGSKLSASALKVLISLSKAHTKLSLRKKVLEEDALIAILLFESSLTLKHGKSALCIEPNAVFPFDLSDEDSLQQRDIYLLQCHHQLLQFIGAYGPGTYISTNEE</sequence>
<dbReference type="AlphaFoldDB" id="A0A8C2THT0"/>
<reference evidence="3" key="2">
    <citation type="submission" date="2025-08" db="UniProtKB">
        <authorList>
            <consortium name="Ensembl"/>
        </authorList>
    </citation>
    <scope>IDENTIFICATION</scope>
</reference>
<evidence type="ECO:0000313" key="4">
    <source>
        <dbReference type="Proteomes" id="UP000694412"/>
    </source>
</evidence>
<accession>A0A8C2THT0</accession>
<reference evidence="3" key="1">
    <citation type="submission" date="2015-11" db="EMBL/GenBank/DDBJ databases">
        <authorList>
            <consortium name="International Coturnix japonica Genome Analysis Consortium"/>
            <person name="Warren W."/>
            <person name="Burt D.W."/>
            <person name="Antin P.B."/>
            <person name="Lanford R."/>
            <person name="Gros J."/>
            <person name="Wilson R.K."/>
        </authorList>
    </citation>
    <scope>NUCLEOTIDE SEQUENCE [LARGE SCALE GENOMIC DNA]</scope>
</reference>
<dbReference type="SMART" id="SM00350">
    <property type="entry name" value="MCM"/>
    <property type="match status" value="1"/>
</dbReference>
<dbReference type="Pfam" id="PF26063">
    <property type="entry name" value="MCMDC2_N"/>
    <property type="match status" value="1"/>
</dbReference>
<dbReference type="GO" id="GO:0017116">
    <property type="term" value="F:single-stranded DNA helicase activity"/>
    <property type="evidence" value="ECO:0007669"/>
    <property type="project" value="TreeGrafter"/>
</dbReference>
<evidence type="ECO:0000313" key="3">
    <source>
        <dbReference type="Ensembl" id="ENSCJPP00005013874.1"/>
    </source>
</evidence>
<dbReference type="GO" id="GO:0005634">
    <property type="term" value="C:nucleus"/>
    <property type="evidence" value="ECO:0007669"/>
    <property type="project" value="TreeGrafter"/>
</dbReference>
<dbReference type="Pfam" id="PF17855">
    <property type="entry name" value="MCM_lid"/>
    <property type="match status" value="1"/>
</dbReference>